<proteinExistence type="inferred from homology"/>
<keyword evidence="2 4" id="KW-0689">Ribosomal protein</keyword>
<dbReference type="SUPFAM" id="SSF57716">
    <property type="entry name" value="Glucocorticoid receptor-like (DNA-binding domain)"/>
    <property type="match status" value="1"/>
</dbReference>
<name>A0A2R4A3T1_9STRA</name>
<geneLocation type="mitochondrion" evidence="4"/>
<dbReference type="GO" id="GO:0006412">
    <property type="term" value="P:translation"/>
    <property type="evidence" value="ECO:0007669"/>
    <property type="project" value="InterPro"/>
</dbReference>
<evidence type="ECO:0000256" key="2">
    <source>
        <dbReference type="ARBA" id="ARBA00022980"/>
    </source>
</evidence>
<dbReference type="GO" id="GO:0003735">
    <property type="term" value="F:structural constituent of ribosome"/>
    <property type="evidence" value="ECO:0007669"/>
    <property type="project" value="InterPro"/>
</dbReference>
<evidence type="ECO:0000256" key="3">
    <source>
        <dbReference type="ARBA" id="ARBA00023274"/>
    </source>
</evidence>
<keyword evidence="3" id="KW-0687">Ribonucleoprotein</keyword>
<reference evidence="4" key="1">
    <citation type="submission" date="2017-09" db="EMBL/GenBank/DDBJ databases">
        <title>Your Publication.</title>
        <authorList>
            <person name="Keepers K.G."/>
            <person name="Pogoda C.S."/>
            <person name="Hamsher S.E."/>
            <person name="Stepanek J.G."/>
            <person name="Kane N.C."/>
            <person name="Kociolek J.P."/>
        </authorList>
    </citation>
    <scope>NUCLEOTIDE SEQUENCE</scope>
</reference>
<gene>
    <name evidence="4" type="primary">rps14</name>
</gene>
<dbReference type="EMBL" id="MF997424">
    <property type="protein sequence ID" value="AVR57721.1"/>
    <property type="molecule type" value="Genomic_DNA"/>
</dbReference>
<evidence type="ECO:0000313" key="4">
    <source>
        <dbReference type="EMBL" id="AVR57721.1"/>
    </source>
</evidence>
<protein>
    <submittedName>
        <fullName evidence="4">Ribosomal protein S14</fullName>
    </submittedName>
</protein>
<dbReference type="GO" id="GO:0015935">
    <property type="term" value="C:small ribosomal subunit"/>
    <property type="evidence" value="ECO:0007669"/>
    <property type="project" value="TreeGrafter"/>
</dbReference>
<dbReference type="PANTHER" id="PTHR19836">
    <property type="entry name" value="30S RIBOSOMAL PROTEIN S14"/>
    <property type="match status" value="1"/>
</dbReference>
<dbReference type="GO" id="GO:0005737">
    <property type="term" value="C:cytoplasm"/>
    <property type="evidence" value="ECO:0007669"/>
    <property type="project" value="UniProtKB-ARBA"/>
</dbReference>
<dbReference type="Gene3D" id="1.10.287.1480">
    <property type="match status" value="1"/>
</dbReference>
<keyword evidence="4" id="KW-0496">Mitochondrion</keyword>
<dbReference type="AlphaFoldDB" id="A0A2R4A3T1"/>
<accession>A0A2R4A3T1</accession>
<evidence type="ECO:0000256" key="1">
    <source>
        <dbReference type="ARBA" id="ARBA00009083"/>
    </source>
</evidence>
<dbReference type="InterPro" id="IPR001209">
    <property type="entry name" value="Ribosomal_uS14"/>
</dbReference>
<dbReference type="PANTHER" id="PTHR19836:SF19">
    <property type="entry name" value="SMALL RIBOSOMAL SUBUNIT PROTEIN US14M"/>
    <property type="match status" value="1"/>
</dbReference>
<sequence length="99" mass="11770">MKKLITKDKKLRLKVKKQEKQYFVLKSIFQNSNLFMLIRWNAYLHLKSLGETDSKVSISARCVYTVNRKRFNRSAPFSRHVFLKLIQSGKLSGFRKSSW</sequence>
<comment type="similarity">
    <text evidence="1">Belongs to the universal ribosomal protein uS14 family.</text>
</comment>
<organism evidence="4">
    <name type="scientific">Halamphora calidilacuna</name>
    <dbReference type="NCBI Taxonomy" id="2133758"/>
    <lineage>
        <taxon>Eukaryota</taxon>
        <taxon>Sar</taxon>
        <taxon>Stramenopiles</taxon>
        <taxon>Ochrophyta</taxon>
        <taxon>Bacillariophyta</taxon>
        <taxon>Bacillariophyceae</taxon>
        <taxon>Bacillariophycidae</taxon>
        <taxon>Naviculales</taxon>
        <taxon>Amphipleuraceae</taxon>
        <taxon>Halamphora</taxon>
    </lineage>
</organism>